<feature type="non-terminal residue" evidence="1">
    <location>
        <position position="1"/>
    </location>
</feature>
<dbReference type="EMBL" id="BLLF01003079">
    <property type="protein sequence ID" value="GFH26274.1"/>
    <property type="molecule type" value="Genomic_DNA"/>
</dbReference>
<dbReference type="Proteomes" id="UP000485058">
    <property type="component" value="Unassembled WGS sequence"/>
</dbReference>
<gene>
    <name evidence="1" type="ORF">HaLaN_24399</name>
</gene>
<comment type="caution">
    <text evidence="1">The sequence shown here is derived from an EMBL/GenBank/DDBJ whole genome shotgun (WGS) entry which is preliminary data.</text>
</comment>
<proteinExistence type="predicted"/>
<reference evidence="1 2" key="1">
    <citation type="submission" date="2020-02" db="EMBL/GenBank/DDBJ databases">
        <title>Draft genome sequence of Haematococcus lacustris strain NIES-144.</title>
        <authorList>
            <person name="Morimoto D."/>
            <person name="Nakagawa S."/>
            <person name="Yoshida T."/>
            <person name="Sawayama S."/>
        </authorList>
    </citation>
    <scope>NUCLEOTIDE SEQUENCE [LARGE SCALE GENOMIC DNA]</scope>
    <source>
        <strain evidence="1 2">NIES-144</strain>
    </source>
</reference>
<evidence type="ECO:0000313" key="1">
    <source>
        <dbReference type="EMBL" id="GFH26274.1"/>
    </source>
</evidence>
<evidence type="ECO:0000313" key="2">
    <source>
        <dbReference type="Proteomes" id="UP000485058"/>
    </source>
</evidence>
<keyword evidence="2" id="KW-1185">Reference proteome</keyword>
<protein>
    <submittedName>
        <fullName evidence="1">Uncharacterized protein</fullName>
    </submittedName>
</protein>
<name>A0A6A0A2U6_HAELA</name>
<organism evidence="1 2">
    <name type="scientific">Haematococcus lacustris</name>
    <name type="common">Green alga</name>
    <name type="synonym">Haematococcus pluvialis</name>
    <dbReference type="NCBI Taxonomy" id="44745"/>
    <lineage>
        <taxon>Eukaryota</taxon>
        <taxon>Viridiplantae</taxon>
        <taxon>Chlorophyta</taxon>
        <taxon>core chlorophytes</taxon>
        <taxon>Chlorophyceae</taxon>
        <taxon>CS clade</taxon>
        <taxon>Chlamydomonadales</taxon>
        <taxon>Haematococcaceae</taxon>
        <taxon>Haematococcus</taxon>
    </lineage>
</organism>
<accession>A0A6A0A2U6</accession>
<sequence length="72" mass="8153">MHEMHENDACMKLHEECRSVQLYTGMLHINSRGQPGAARSSEKQYTKLVSQRNHEESCSVAFCRAQLETAGT</sequence>
<dbReference type="AlphaFoldDB" id="A0A6A0A2U6"/>